<evidence type="ECO:0000256" key="3">
    <source>
        <dbReference type="PROSITE-ProRule" id="PRU01282"/>
    </source>
</evidence>
<dbReference type="RefSeq" id="WP_379980109.1">
    <property type="nucleotide sequence ID" value="NZ_JBHUMO010000025.1"/>
</dbReference>
<evidence type="ECO:0000313" key="4">
    <source>
        <dbReference type="EMBL" id="MFD2728573.1"/>
    </source>
</evidence>
<dbReference type="PROSITE" id="PS51353">
    <property type="entry name" value="ARSC"/>
    <property type="match status" value="1"/>
</dbReference>
<accession>A0ABW5TIR4</accession>
<dbReference type="EMBL" id="JBHUMO010000025">
    <property type="protein sequence ID" value="MFD2728573.1"/>
    <property type="molecule type" value="Genomic_DNA"/>
</dbReference>
<dbReference type="PANTHER" id="PTHR30041:SF8">
    <property type="entry name" value="PROTEIN YFFB"/>
    <property type="match status" value="1"/>
</dbReference>
<protein>
    <submittedName>
        <fullName evidence="4">Arsenate reductase family protein</fullName>
    </submittedName>
</protein>
<keyword evidence="5" id="KW-1185">Reference proteome</keyword>
<dbReference type="Proteomes" id="UP001597427">
    <property type="component" value="Unassembled WGS sequence"/>
</dbReference>
<dbReference type="Gene3D" id="3.40.30.10">
    <property type="entry name" value="Glutaredoxin"/>
    <property type="match status" value="1"/>
</dbReference>
<dbReference type="CDD" id="cd03036">
    <property type="entry name" value="ArsC_like"/>
    <property type="match status" value="1"/>
</dbReference>
<dbReference type="InterPro" id="IPR006660">
    <property type="entry name" value="Arsenate_reductase-like"/>
</dbReference>
<comment type="similarity">
    <text evidence="3">Belongs to the ArsC family.</text>
</comment>
<proteinExistence type="inferred from homology"/>
<comment type="caution">
    <text evidence="4">The sequence shown here is derived from an EMBL/GenBank/DDBJ whole genome shotgun (WGS) entry which is preliminary data.</text>
</comment>
<evidence type="ECO:0000256" key="2">
    <source>
        <dbReference type="ARBA" id="ARBA00023284"/>
    </source>
</evidence>
<dbReference type="InterPro" id="IPR006504">
    <property type="entry name" value="Tscrpt_reg_Spx/MgsR"/>
</dbReference>
<dbReference type="SUPFAM" id="SSF52833">
    <property type="entry name" value="Thioredoxin-like"/>
    <property type="match status" value="1"/>
</dbReference>
<keyword evidence="1" id="KW-1015">Disulfide bond</keyword>
<evidence type="ECO:0000313" key="5">
    <source>
        <dbReference type="Proteomes" id="UP001597427"/>
    </source>
</evidence>
<evidence type="ECO:0000256" key="1">
    <source>
        <dbReference type="ARBA" id="ARBA00023157"/>
    </source>
</evidence>
<dbReference type="InterPro" id="IPR036249">
    <property type="entry name" value="Thioredoxin-like_sf"/>
</dbReference>
<name>A0ABW5TIR4_9ENTE</name>
<reference evidence="5" key="1">
    <citation type="journal article" date="2019" name="Int. J. Syst. Evol. Microbiol.">
        <title>The Global Catalogue of Microorganisms (GCM) 10K type strain sequencing project: providing services to taxonomists for standard genome sequencing and annotation.</title>
        <authorList>
            <consortium name="The Broad Institute Genomics Platform"/>
            <consortium name="The Broad Institute Genome Sequencing Center for Infectious Disease"/>
            <person name="Wu L."/>
            <person name="Ma J."/>
        </authorList>
    </citation>
    <scope>NUCLEOTIDE SEQUENCE [LARGE SCALE GENOMIC DNA]</scope>
    <source>
        <strain evidence="5">TISTR 932</strain>
    </source>
</reference>
<keyword evidence="2" id="KW-0676">Redox-active center</keyword>
<dbReference type="NCBIfam" id="TIGR01617">
    <property type="entry name" value="arsC_related"/>
    <property type="match status" value="1"/>
</dbReference>
<gene>
    <name evidence="4" type="ORF">ACFSR0_03900</name>
</gene>
<dbReference type="Pfam" id="PF03960">
    <property type="entry name" value="ArsC"/>
    <property type="match status" value="1"/>
</dbReference>
<dbReference type="PANTHER" id="PTHR30041">
    <property type="entry name" value="ARSENATE REDUCTASE"/>
    <property type="match status" value="1"/>
</dbReference>
<sequence length="124" mass="14083">MVTVYGYPKCSTCKKAMKFLQEKKVPVELIDIVKNTPSAEQIASWIEASELPIRRFFNTSGMRYRELGLKDKVDGYTLKEACEVLASDGMLLKRPILLKNGQFVVNGFNEQTYEGVLASWKKNV</sequence>
<organism evidence="4 5">
    <name type="scientific">Enterococcus camelliae</name>
    <dbReference type="NCBI Taxonomy" id="453959"/>
    <lineage>
        <taxon>Bacteria</taxon>
        <taxon>Bacillati</taxon>
        <taxon>Bacillota</taxon>
        <taxon>Bacilli</taxon>
        <taxon>Lactobacillales</taxon>
        <taxon>Enterococcaceae</taxon>
        <taxon>Enterococcus</taxon>
    </lineage>
</organism>